<evidence type="ECO:0000313" key="3">
    <source>
        <dbReference type="Proteomes" id="UP000290540"/>
    </source>
</evidence>
<gene>
    <name evidence="2" type="ORF">BFJ63_vAg16842</name>
</gene>
<dbReference type="AlphaFoldDB" id="A0A4Q2V0C2"/>
<feature type="compositionally biased region" description="Basic and acidic residues" evidence="1">
    <location>
        <begin position="152"/>
        <end position="169"/>
    </location>
</feature>
<evidence type="ECO:0000313" key="2">
    <source>
        <dbReference type="EMBL" id="RYC80271.1"/>
    </source>
</evidence>
<reference evidence="2 3" key="1">
    <citation type="submission" date="2016-12" db="EMBL/GenBank/DDBJ databases">
        <title>Draft genome sequence of Fusarium oxysporum causing rot on Narcissus.</title>
        <authorList>
            <person name="Armitage A.D."/>
            <person name="Taylor A."/>
            <person name="Clarkson J.P."/>
            <person name="Harrison R.J."/>
            <person name="Jackson A.C."/>
        </authorList>
    </citation>
    <scope>NUCLEOTIDE SEQUENCE [LARGE SCALE GENOMIC DNA]</scope>
    <source>
        <strain evidence="2 3">N139</strain>
    </source>
</reference>
<proteinExistence type="predicted"/>
<sequence length="380" mass="42581">MASVPHSLTDSPFCSFAISKHQPTISTEAPTLAAFPGPVFKTPKPGSGSTTDAGGWTPHFAEDYSMFNSTPGNLRGCQNSFVDPEAAMPSSVFKTTPMWHDHRHTRFFDWNSERLRAHGATENLESPPVPRNERKRSAASVEDELAKRKRGNKDLWAHTRPPKDGEPLRNKHKHGVYYCGQPHCTYGGRPNSNRFRGHLSSKHNIVMKGAPSGAQTIANQATINEIFGGEGERQRERDILQEKALVSAIQLPEFNEACARLIAIRNLPHTLLDWPQFWAGILAVNYMGKDMIRVCRKDVPQLLRRAFTRHKKALAQKLQSSLSWIHFSIDMWTAPSKTDYQAVVASWVDAESMQAETAHLSLREFRGNHGDEQQALSDIP</sequence>
<dbReference type="Proteomes" id="UP000290540">
    <property type="component" value="Unassembled WGS sequence"/>
</dbReference>
<feature type="region of interest" description="Disordered" evidence="1">
    <location>
        <begin position="119"/>
        <end position="169"/>
    </location>
</feature>
<name>A0A4Q2V0C2_FUSOX</name>
<evidence type="ECO:0000256" key="1">
    <source>
        <dbReference type="SAM" id="MobiDB-lite"/>
    </source>
</evidence>
<accession>A0A4Q2V0C2</accession>
<protein>
    <submittedName>
        <fullName evidence="2">Uncharacterized protein</fullName>
    </submittedName>
</protein>
<dbReference type="EMBL" id="MQTW01000402">
    <property type="protein sequence ID" value="RYC80271.1"/>
    <property type="molecule type" value="Genomic_DNA"/>
</dbReference>
<organism evidence="2 3">
    <name type="scientific">Fusarium oxysporum f. sp. narcissi</name>
    <dbReference type="NCBI Taxonomy" id="451672"/>
    <lineage>
        <taxon>Eukaryota</taxon>
        <taxon>Fungi</taxon>
        <taxon>Dikarya</taxon>
        <taxon>Ascomycota</taxon>
        <taxon>Pezizomycotina</taxon>
        <taxon>Sordariomycetes</taxon>
        <taxon>Hypocreomycetidae</taxon>
        <taxon>Hypocreales</taxon>
        <taxon>Nectriaceae</taxon>
        <taxon>Fusarium</taxon>
        <taxon>Fusarium oxysporum species complex</taxon>
    </lineage>
</organism>
<comment type="caution">
    <text evidence="2">The sequence shown here is derived from an EMBL/GenBank/DDBJ whole genome shotgun (WGS) entry which is preliminary data.</text>
</comment>